<name>A0A543DZM1_9PSEU</name>
<evidence type="ECO:0000256" key="1">
    <source>
        <dbReference type="SAM" id="SignalP"/>
    </source>
</evidence>
<proteinExistence type="predicted"/>
<sequence>MLRKTSVVSAAAAFALAGAALFGGAAMAGGHGDHENVGGPGGSGGDANANCLIPVGVSAGLLLGQGGDVSQCNAGGGAGGAGGTGADY</sequence>
<evidence type="ECO:0000313" key="3">
    <source>
        <dbReference type="Proteomes" id="UP000315677"/>
    </source>
</evidence>
<keyword evidence="1" id="KW-0732">Signal</keyword>
<comment type="caution">
    <text evidence="2">The sequence shown here is derived from an EMBL/GenBank/DDBJ whole genome shotgun (WGS) entry which is preliminary data.</text>
</comment>
<dbReference type="RefSeq" id="WP_142049370.1">
    <property type="nucleotide sequence ID" value="NZ_VFPA01000001.1"/>
</dbReference>
<reference evidence="2 3" key="1">
    <citation type="submission" date="2019-06" db="EMBL/GenBank/DDBJ databases">
        <title>Sequencing the genomes of 1000 actinobacteria strains.</title>
        <authorList>
            <person name="Klenk H.-P."/>
        </authorList>
    </citation>
    <scope>NUCLEOTIDE SEQUENCE [LARGE SCALE GENOMIC DNA]</scope>
    <source>
        <strain evidence="2 3">DSM 45301</strain>
    </source>
</reference>
<dbReference type="EMBL" id="VFPA01000001">
    <property type="protein sequence ID" value="TQM14699.1"/>
    <property type="molecule type" value="Genomic_DNA"/>
</dbReference>
<accession>A0A543DZM1</accession>
<feature type="signal peptide" evidence="1">
    <location>
        <begin position="1"/>
        <end position="28"/>
    </location>
</feature>
<dbReference type="AlphaFoldDB" id="A0A543DZM1"/>
<evidence type="ECO:0000313" key="2">
    <source>
        <dbReference type="EMBL" id="TQM14699.1"/>
    </source>
</evidence>
<gene>
    <name evidence="2" type="ORF">FB558_1473</name>
</gene>
<evidence type="ECO:0008006" key="4">
    <source>
        <dbReference type="Google" id="ProtNLM"/>
    </source>
</evidence>
<feature type="chain" id="PRO_5021906995" description="Small secreted domain DUF320" evidence="1">
    <location>
        <begin position="29"/>
        <end position="88"/>
    </location>
</feature>
<organism evidence="2 3">
    <name type="scientific">Pseudonocardia kunmingensis</name>
    <dbReference type="NCBI Taxonomy" id="630975"/>
    <lineage>
        <taxon>Bacteria</taxon>
        <taxon>Bacillati</taxon>
        <taxon>Actinomycetota</taxon>
        <taxon>Actinomycetes</taxon>
        <taxon>Pseudonocardiales</taxon>
        <taxon>Pseudonocardiaceae</taxon>
        <taxon>Pseudonocardia</taxon>
    </lineage>
</organism>
<dbReference type="Proteomes" id="UP000315677">
    <property type="component" value="Unassembled WGS sequence"/>
</dbReference>
<keyword evidence="3" id="KW-1185">Reference proteome</keyword>
<protein>
    <recommendedName>
        <fullName evidence="4">Small secreted domain DUF320</fullName>
    </recommendedName>
</protein>